<dbReference type="Proteomes" id="UP000294498">
    <property type="component" value="Unassembled WGS sequence"/>
</dbReference>
<dbReference type="AlphaFoldDB" id="A0A4R8DI28"/>
<feature type="signal peptide" evidence="2">
    <location>
        <begin position="1"/>
        <end position="20"/>
    </location>
</feature>
<evidence type="ECO:0008006" key="5">
    <source>
        <dbReference type="Google" id="ProtNLM"/>
    </source>
</evidence>
<accession>A0A4R8DI28</accession>
<proteinExistence type="predicted"/>
<evidence type="ECO:0000256" key="1">
    <source>
        <dbReference type="SAM" id="MobiDB-lite"/>
    </source>
</evidence>
<sequence length="251" mass="28225">MIKTGIFSLLFIAGGLLAKAQDTGVQTSDTTHPHNMHRAWSQGPNGAQGPGQRWGGEGFAHRGMHPGGEGFAHMGMPPVHYTPEQRKQVMAINTEYRRKQDDLYKQDNLTLGAYKSQLVALQKEKKAKLKALITPEQQQQIDRWKSRASENAQVMAAARLERMKIRLQLTDDQEAKIKTQDEAFRTQIRGIRENDDLLPEQKREQMQELFSKQKDAMAAILTPDQQAKLKTFGAGHGRFDGGHRMDAPANN</sequence>
<evidence type="ECO:0000256" key="2">
    <source>
        <dbReference type="SAM" id="SignalP"/>
    </source>
</evidence>
<dbReference type="OrthoDB" id="675477at2"/>
<evidence type="ECO:0000313" key="4">
    <source>
        <dbReference type="Proteomes" id="UP000294498"/>
    </source>
</evidence>
<protein>
    <recommendedName>
        <fullName evidence="5">Spy/CpxP family protein refolding chaperone</fullName>
    </recommendedName>
</protein>
<dbReference type="RefSeq" id="WP_133999574.1">
    <property type="nucleotide sequence ID" value="NZ_SODV01000002.1"/>
</dbReference>
<feature type="chain" id="PRO_5020964077" description="Spy/CpxP family protein refolding chaperone" evidence="2">
    <location>
        <begin position="21"/>
        <end position="251"/>
    </location>
</feature>
<gene>
    <name evidence="3" type="ORF">EDB95_5249</name>
</gene>
<feature type="region of interest" description="Disordered" evidence="1">
    <location>
        <begin position="25"/>
        <end position="52"/>
    </location>
</feature>
<evidence type="ECO:0000313" key="3">
    <source>
        <dbReference type="EMBL" id="TDW97401.1"/>
    </source>
</evidence>
<name>A0A4R8DI28_9BACT</name>
<comment type="caution">
    <text evidence="3">The sequence shown here is derived from an EMBL/GenBank/DDBJ whole genome shotgun (WGS) entry which is preliminary data.</text>
</comment>
<reference evidence="3 4" key="1">
    <citation type="submission" date="2019-03" db="EMBL/GenBank/DDBJ databases">
        <title>Genomic Encyclopedia of Type Strains, Phase IV (KMG-IV): sequencing the most valuable type-strain genomes for metagenomic binning, comparative biology and taxonomic classification.</title>
        <authorList>
            <person name="Goeker M."/>
        </authorList>
    </citation>
    <scope>NUCLEOTIDE SEQUENCE [LARGE SCALE GENOMIC DNA]</scope>
    <source>
        <strain evidence="3 4">DSM 100059</strain>
    </source>
</reference>
<organism evidence="3 4">
    <name type="scientific">Dinghuibacter silviterrae</name>
    <dbReference type="NCBI Taxonomy" id="1539049"/>
    <lineage>
        <taxon>Bacteria</taxon>
        <taxon>Pseudomonadati</taxon>
        <taxon>Bacteroidota</taxon>
        <taxon>Chitinophagia</taxon>
        <taxon>Chitinophagales</taxon>
        <taxon>Chitinophagaceae</taxon>
        <taxon>Dinghuibacter</taxon>
    </lineage>
</organism>
<keyword evidence="4" id="KW-1185">Reference proteome</keyword>
<dbReference type="EMBL" id="SODV01000002">
    <property type="protein sequence ID" value="TDW97401.1"/>
    <property type="molecule type" value="Genomic_DNA"/>
</dbReference>
<keyword evidence="2" id="KW-0732">Signal</keyword>